<gene>
    <name evidence="2" type="ORF">PIB30_053305</name>
</gene>
<dbReference type="Proteomes" id="UP001341840">
    <property type="component" value="Unassembled WGS sequence"/>
</dbReference>
<evidence type="ECO:0000313" key="3">
    <source>
        <dbReference type="Proteomes" id="UP001341840"/>
    </source>
</evidence>
<feature type="transmembrane region" description="Helical" evidence="1">
    <location>
        <begin position="20"/>
        <end position="42"/>
    </location>
</feature>
<keyword evidence="3" id="KW-1185">Reference proteome</keyword>
<protein>
    <submittedName>
        <fullName evidence="2">Uncharacterized protein</fullName>
    </submittedName>
</protein>
<reference evidence="2 3" key="1">
    <citation type="journal article" date="2023" name="Plants (Basel)">
        <title>Bridging the Gap: Combining Genomics and Transcriptomics Approaches to Understand Stylosanthes scabra, an Orphan Legume from the Brazilian Caatinga.</title>
        <authorList>
            <person name="Ferreira-Neto J.R.C."/>
            <person name="da Silva M.D."/>
            <person name="Binneck E."/>
            <person name="de Melo N.F."/>
            <person name="da Silva R.H."/>
            <person name="de Melo A.L.T.M."/>
            <person name="Pandolfi V."/>
            <person name="Bustamante F.O."/>
            <person name="Brasileiro-Vidal A.C."/>
            <person name="Benko-Iseppon A.M."/>
        </authorList>
    </citation>
    <scope>NUCLEOTIDE SEQUENCE [LARGE SCALE GENOMIC DNA]</scope>
    <source>
        <tissue evidence="2">Leaves</tissue>
    </source>
</reference>
<accession>A0ABU6XHK3</accession>
<keyword evidence="1" id="KW-0812">Transmembrane</keyword>
<proteinExistence type="predicted"/>
<keyword evidence="1" id="KW-1133">Transmembrane helix</keyword>
<evidence type="ECO:0000256" key="1">
    <source>
        <dbReference type="SAM" id="Phobius"/>
    </source>
</evidence>
<evidence type="ECO:0000313" key="2">
    <source>
        <dbReference type="EMBL" id="MED6197069.1"/>
    </source>
</evidence>
<name>A0ABU6XHK3_9FABA</name>
<comment type="caution">
    <text evidence="2">The sequence shown here is derived from an EMBL/GenBank/DDBJ whole genome shotgun (WGS) entry which is preliminary data.</text>
</comment>
<keyword evidence="1" id="KW-0472">Membrane</keyword>
<organism evidence="2 3">
    <name type="scientific">Stylosanthes scabra</name>
    <dbReference type="NCBI Taxonomy" id="79078"/>
    <lineage>
        <taxon>Eukaryota</taxon>
        <taxon>Viridiplantae</taxon>
        <taxon>Streptophyta</taxon>
        <taxon>Embryophyta</taxon>
        <taxon>Tracheophyta</taxon>
        <taxon>Spermatophyta</taxon>
        <taxon>Magnoliopsida</taxon>
        <taxon>eudicotyledons</taxon>
        <taxon>Gunneridae</taxon>
        <taxon>Pentapetalae</taxon>
        <taxon>rosids</taxon>
        <taxon>fabids</taxon>
        <taxon>Fabales</taxon>
        <taxon>Fabaceae</taxon>
        <taxon>Papilionoideae</taxon>
        <taxon>50 kb inversion clade</taxon>
        <taxon>dalbergioids sensu lato</taxon>
        <taxon>Dalbergieae</taxon>
        <taxon>Pterocarpus clade</taxon>
        <taxon>Stylosanthes</taxon>
    </lineage>
</organism>
<dbReference type="EMBL" id="JASCZI010211843">
    <property type="protein sequence ID" value="MED6197069.1"/>
    <property type="molecule type" value="Genomic_DNA"/>
</dbReference>
<sequence>MGCLPPSACLSSLSLTQRLFLWWLKVVVANILGKGFTVASHVGRKVMHWNLRSPGSLHNVLNHITYSGQTSLILRRNIDDSIFGETRPYMPEGMLCQLSKLEPAPEKPEISGVRIPNPWILSTDKAPKPQ</sequence>